<dbReference type="PROSITE" id="PS51608">
    <property type="entry name" value="SAM_MT_UBIE"/>
    <property type="match status" value="1"/>
</dbReference>
<organism evidence="5 7">
    <name type="scientific">Clostridium butyricum</name>
    <dbReference type="NCBI Taxonomy" id="1492"/>
    <lineage>
        <taxon>Bacteria</taxon>
        <taxon>Bacillati</taxon>
        <taxon>Bacillota</taxon>
        <taxon>Clostridia</taxon>
        <taxon>Eubacteriales</taxon>
        <taxon>Clostridiaceae</taxon>
        <taxon>Clostridium</taxon>
    </lineage>
</organism>
<dbReference type="EMBL" id="WOFV02000013">
    <property type="protein sequence ID" value="NAS17455.1"/>
    <property type="molecule type" value="Genomic_DNA"/>
</dbReference>
<comment type="similarity">
    <text evidence="4">Belongs to the class I-like SAM-binding methyltransferase superfamily. MenG/UbiE family.</text>
</comment>
<keyword evidence="1 4" id="KW-0489">Methyltransferase</keyword>
<keyword evidence="3 4" id="KW-0949">S-adenosyl-L-methionine</keyword>
<accession>A0A512TS71</accession>
<dbReference type="AlphaFoldDB" id="A0A512TS71"/>
<reference evidence="5 7" key="1">
    <citation type="submission" date="2019-07" db="EMBL/GenBank/DDBJ databases">
        <title>Whole genome shotgun sequence of Clostridium butyricum NBRC 3858.</title>
        <authorList>
            <person name="Hosoyama A."/>
            <person name="Uohara A."/>
            <person name="Ohji S."/>
            <person name="Ichikawa N."/>
        </authorList>
    </citation>
    <scope>NUCLEOTIDE SEQUENCE [LARGE SCALE GENOMIC DNA]</scope>
    <source>
        <strain evidence="5 7">NBRC 3858</strain>
    </source>
</reference>
<dbReference type="Pfam" id="PF01209">
    <property type="entry name" value="Ubie_methyltran"/>
    <property type="match status" value="1"/>
</dbReference>
<comment type="catalytic activity">
    <reaction evidence="4">
        <text>a 2-demethylmenaquinol + S-adenosyl-L-methionine = a menaquinol + S-adenosyl-L-homocysteine + H(+)</text>
        <dbReference type="Rhea" id="RHEA:42640"/>
        <dbReference type="Rhea" id="RHEA-COMP:9539"/>
        <dbReference type="Rhea" id="RHEA-COMP:9563"/>
        <dbReference type="ChEBI" id="CHEBI:15378"/>
        <dbReference type="ChEBI" id="CHEBI:18151"/>
        <dbReference type="ChEBI" id="CHEBI:55437"/>
        <dbReference type="ChEBI" id="CHEBI:57856"/>
        <dbReference type="ChEBI" id="CHEBI:59789"/>
        <dbReference type="EC" id="2.1.1.163"/>
    </reaction>
</comment>
<keyword evidence="4" id="KW-0474">Menaquinone biosynthesis</keyword>
<dbReference type="Proteomes" id="UP000321089">
    <property type="component" value="Unassembled WGS sequence"/>
</dbReference>
<reference evidence="6 8" key="2">
    <citation type="submission" date="2020-01" db="EMBL/GenBank/DDBJ databases">
        <title>Genome sequence of a 1,3-propanediol producer, Clostridium butyricum S3.</title>
        <authorList>
            <person name="Zhou J."/>
        </authorList>
    </citation>
    <scope>NUCLEOTIDE SEQUENCE [LARGE SCALE GENOMIC DNA]</scope>
    <source>
        <strain evidence="6 8">S3</strain>
    </source>
</reference>
<evidence type="ECO:0000313" key="8">
    <source>
        <dbReference type="Proteomes" id="UP000474042"/>
    </source>
</evidence>
<dbReference type="SUPFAM" id="SSF53335">
    <property type="entry name" value="S-adenosyl-L-methionine-dependent methyltransferases"/>
    <property type="match status" value="1"/>
</dbReference>
<dbReference type="PANTHER" id="PTHR43591">
    <property type="entry name" value="METHYLTRANSFERASE"/>
    <property type="match status" value="1"/>
</dbReference>
<evidence type="ECO:0000313" key="5">
    <source>
        <dbReference type="EMBL" id="GEQ22961.1"/>
    </source>
</evidence>
<dbReference type="PANTHER" id="PTHR43591:SF24">
    <property type="entry name" value="2-METHOXY-6-POLYPRENYL-1,4-BENZOQUINOL METHYLASE, MITOCHONDRIAL"/>
    <property type="match status" value="1"/>
</dbReference>
<dbReference type="EC" id="2.1.1.163" evidence="4"/>
<dbReference type="HAMAP" id="MF_01813">
    <property type="entry name" value="MenG_UbiE_methyltr"/>
    <property type="match status" value="1"/>
</dbReference>
<gene>
    <name evidence="4 5" type="primary">menG</name>
    <name evidence="6" type="synonym">ubiE</name>
    <name evidence="5" type="ORF">CBU02nite_34670</name>
    <name evidence="6" type="ORF">GND98_006100</name>
</gene>
<evidence type="ECO:0000256" key="3">
    <source>
        <dbReference type="ARBA" id="ARBA00022691"/>
    </source>
</evidence>
<name>A0A512TS71_CLOBU</name>
<dbReference type="NCBIfam" id="NF001243">
    <property type="entry name" value="PRK00216.1-4"/>
    <property type="match status" value="1"/>
</dbReference>
<dbReference type="NCBIfam" id="NF001244">
    <property type="entry name" value="PRK00216.1-5"/>
    <property type="match status" value="1"/>
</dbReference>
<comment type="function">
    <text evidence="4">Methyltransferase required for the conversion of demethylmenaquinol (DMKH2) to menaquinol (MKH2).</text>
</comment>
<feature type="binding site" evidence="4">
    <location>
        <position position="58"/>
    </location>
    <ligand>
        <name>S-adenosyl-L-methionine</name>
        <dbReference type="ChEBI" id="CHEBI:59789"/>
    </ligand>
</feature>
<evidence type="ECO:0000256" key="2">
    <source>
        <dbReference type="ARBA" id="ARBA00022679"/>
    </source>
</evidence>
<protein>
    <recommendedName>
        <fullName evidence="4">Demethylmenaquinone methyltransferase</fullName>
        <ecNumber evidence="4">2.1.1.163</ecNumber>
    </recommendedName>
</protein>
<dbReference type="InterPro" id="IPR029063">
    <property type="entry name" value="SAM-dependent_MTases_sf"/>
</dbReference>
<feature type="binding site" evidence="4">
    <location>
        <position position="79"/>
    </location>
    <ligand>
        <name>S-adenosyl-L-methionine</name>
        <dbReference type="ChEBI" id="CHEBI:59789"/>
    </ligand>
</feature>
<sequence length="234" mass="26633">MTEVTTKDVERIFSVIANRYDILNSILTLNIDKIWRKKAIKTCNIKEGQKVLDLCCGTGQMINYECKAVGKNTTVTGVDFSQEMLNVGAKRLNNSIKAYKFKLVRGSILELPFEENTFECITIAFGLRNIPDKNKALSEMYRVLKPGGKLVCLELSKPNIPILKNLYDLYFNYVLPAIGAIGTGDKKAYYYLRDSVNNFMSKKQLKQEFEKRGFKDTEYKSLTFGTASIHYGIK</sequence>
<dbReference type="Proteomes" id="UP000474042">
    <property type="component" value="Unassembled WGS sequence"/>
</dbReference>
<evidence type="ECO:0000313" key="6">
    <source>
        <dbReference type="EMBL" id="NAS17455.1"/>
    </source>
</evidence>
<dbReference type="InterPro" id="IPR023576">
    <property type="entry name" value="UbiE/COQ5_MeTrFase_CS"/>
</dbReference>
<comment type="caution">
    <text evidence="4">Lacks conserved residue(s) required for the propagation of feature annotation.</text>
</comment>
<dbReference type="EMBL" id="BKBC01000069">
    <property type="protein sequence ID" value="GEQ22961.1"/>
    <property type="molecule type" value="Genomic_DNA"/>
</dbReference>
<dbReference type="NCBIfam" id="TIGR01934">
    <property type="entry name" value="MenG_MenH_UbiE"/>
    <property type="match status" value="1"/>
</dbReference>
<dbReference type="Gene3D" id="3.40.50.150">
    <property type="entry name" value="Vaccinia Virus protein VP39"/>
    <property type="match status" value="1"/>
</dbReference>
<proteinExistence type="inferred from homology"/>
<dbReference type="InterPro" id="IPR004033">
    <property type="entry name" value="UbiE/COQ5_MeTrFase"/>
</dbReference>
<dbReference type="GO" id="GO:0009234">
    <property type="term" value="P:menaquinone biosynthetic process"/>
    <property type="evidence" value="ECO:0007669"/>
    <property type="project" value="UniProtKB-UniRule"/>
</dbReference>
<evidence type="ECO:0000256" key="1">
    <source>
        <dbReference type="ARBA" id="ARBA00022603"/>
    </source>
</evidence>
<dbReference type="UniPathway" id="UPA00079">
    <property type="reaction ID" value="UER00169"/>
</dbReference>
<keyword evidence="2 4" id="KW-0808">Transferase</keyword>
<comment type="caution">
    <text evidence="5">The sequence shown here is derived from an EMBL/GenBank/DDBJ whole genome shotgun (WGS) entry which is preliminary data.</text>
</comment>
<comment type="pathway">
    <text evidence="4">Quinol/quinone metabolism; menaquinone biosynthesis; menaquinol from 1,4-dihydroxy-2-naphthoate: step 2/2.</text>
</comment>
<evidence type="ECO:0000256" key="4">
    <source>
        <dbReference type="HAMAP-Rule" id="MF_01813"/>
    </source>
</evidence>
<dbReference type="CDD" id="cd02440">
    <property type="entry name" value="AdoMet_MTases"/>
    <property type="match status" value="1"/>
</dbReference>
<evidence type="ECO:0000313" key="7">
    <source>
        <dbReference type="Proteomes" id="UP000321089"/>
    </source>
</evidence>
<dbReference type="PROSITE" id="PS01184">
    <property type="entry name" value="UBIE_2"/>
    <property type="match status" value="1"/>
</dbReference>
<dbReference type="GO" id="GO:0043770">
    <property type="term" value="F:demethylmenaquinone methyltransferase activity"/>
    <property type="evidence" value="ECO:0007669"/>
    <property type="project" value="UniProtKB-UniRule"/>
</dbReference>
<dbReference type="RefSeq" id="WP_146869149.1">
    <property type="nucleotide sequence ID" value="NZ_BKBC01000069.1"/>
</dbReference>
<dbReference type="GO" id="GO:0032259">
    <property type="term" value="P:methylation"/>
    <property type="evidence" value="ECO:0007669"/>
    <property type="project" value="UniProtKB-KW"/>
</dbReference>